<comment type="cofactor">
    <cofactor evidence="2">
        <name>Zn(2+)</name>
        <dbReference type="ChEBI" id="CHEBI:29105"/>
    </cofactor>
</comment>
<reference evidence="14" key="1">
    <citation type="journal article" date="2019" name="Int. J. Syst. Evol. Microbiol.">
        <title>The Global Catalogue of Microorganisms (GCM) 10K type strain sequencing project: providing services to taxonomists for standard genome sequencing and annotation.</title>
        <authorList>
            <consortium name="The Broad Institute Genomics Platform"/>
            <consortium name="The Broad Institute Genome Sequencing Center for Infectious Disease"/>
            <person name="Wu L."/>
            <person name="Ma J."/>
        </authorList>
    </citation>
    <scope>NUCLEOTIDE SEQUENCE [LARGE SCALE GENOMIC DNA]</scope>
    <source>
        <strain evidence="14">CCUG 15531</strain>
    </source>
</reference>
<evidence type="ECO:0000313" key="14">
    <source>
        <dbReference type="Proteomes" id="UP001597227"/>
    </source>
</evidence>
<protein>
    <recommendedName>
        <fullName evidence="12">Purine nucleoside phosphorylase</fullName>
    </recommendedName>
</protein>
<dbReference type="Proteomes" id="UP001597227">
    <property type="component" value="Unassembled WGS sequence"/>
</dbReference>
<evidence type="ECO:0000256" key="9">
    <source>
        <dbReference type="ARBA" id="ARBA00047989"/>
    </source>
</evidence>
<evidence type="ECO:0000256" key="11">
    <source>
        <dbReference type="ARBA" id="ARBA00049893"/>
    </source>
</evidence>
<proteinExistence type="inferred from homology"/>
<comment type="catalytic activity">
    <reaction evidence="1">
        <text>inosine + phosphate = alpha-D-ribose 1-phosphate + hypoxanthine</text>
        <dbReference type="Rhea" id="RHEA:27646"/>
        <dbReference type="ChEBI" id="CHEBI:17368"/>
        <dbReference type="ChEBI" id="CHEBI:17596"/>
        <dbReference type="ChEBI" id="CHEBI:43474"/>
        <dbReference type="ChEBI" id="CHEBI:57720"/>
        <dbReference type="EC" id="2.4.2.1"/>
    </reaction>
    <physiologicalReaction direction="left-to-right" evidence="1">
        <dbReference type="Rhea" id="RHEA:27647"/>
    </physiologicalReaction>
</comment>
<dbReference type="EMBL" id="JBHUEK010000007">
    <property type="protein sequence ID" value="MFD1777815.1"/>
    <property type="molecule type" value="Genomic_DNA"/>
</dbReference>
<evidence type="ECO:0000256" key="2">
    <source>
        <dbReference type="ARBA" id="ARBA00001947"/>
    </source>
</evidence>
<evidence type="ECO:0000256" key="7">
    <source>
        <dbReference type="ARBA" id="ARBA00022801"/>
    </source>
</evidence>
<keyword evidence="5" id="KW-0808">Transferase</keyword>
<keyword evidence="14" id="KW-1185">Reference proteome</keyword>
<evidence type="ECO:0000256" key="6">
    <source>
        <dbReference type="ARBA" id="ARBA00022723"/>
    </source>
</evidence>
<comment type="similarity">
    <text evidence="4 12">Belongs to the purine nucleoside phosphorylase YfiH/LACC1 family.</text>
</comment>
<evidence type="ECO:0000313" key="13">
    <source>
        <dbReference type="EMBL" id="MFD1777815.1"/>
    </source>
</evidence>
<gene>
    <name evidence="13" type="primary">pgeF</name>
    <name evidence="13" type="ORF">ACFSFW_03980</name>
</gene>
<dbReference type="PANTHER" id="PTHR30616:SF2">
    <property type="entry name" value="PURINE NUCLEOSIDE PHOSPHORYLASE LACC1"/>
    <property type="match status" value="1"/>
</dbReference>
<dbReference type="PANTHER" id="PTHR30616">
    <property type="entry name" value="UNCHARACTERIZED PROTEIN YFIH"/>
    <property type="match status" value="1"/>
</dbReference>
<dbReference type="Gene3D" id="3.60.140.10">
    <property type="entry name" value="CNF1/YfiH-like putative cysteine hydrolases"/>
    <property type="match status" value="1"/>
</dbReference>
<dbReference type="Pfam" id="PF02578">
    <property type="entry name" value="Cu-oxidase_4"/>
    <property type="match status" value="1"/>
</dbReference>
<comment type="caution">
    <text evidence="13">The sequence shown here is derived from an EMBL/GenBank/DDBJ whole genome shotgun (WGS) entry which is preliminary data.</text>
</comment>
<evidence type="ECO:0000256" key="3">
    <source>
        <dbReference type="ARBA" id="ARBA00003215"/>
    </source>
</evidence>
<comment type="catalytic activity">
    <reaction evidence="9">
        <text>adenosine + H2O + H(+) = inosine + NH4(+)</text>
        <dbReference type="Rhea" id="RHEA:24408"/>
        <dbReference type="ChEBI" id="CHEBI:15377"/>
        <dbReference type="ChEBI" id="CHEBI:15378"/>
        <dbReference type="ChEBI" id="CHEBI:16335"/>
        <dbReference type="ChEBI" id="CHEBI:17596"/>
        <dbReference type="ChEBI" id="CHEBI:28938"/>
        <dbReference type="EC" id="3.5.4.4"/>
    </reaction>
    <physiologicalReaction direction="left-to-right" evidence="9">
        <dbReference type="Rhea" id="RHEA:24409"/>
    </physiologicalReaction>
</comment>
<evidence type="ECO:0000256" key="5">
    <source>
        <dbReference type="ARBA" id="ARBA00022679"/>
    </source>
</evidence>
<evidence type="ECO:0000256" key="1">
    <source>
        <dbReference type="ARBA" id="ARBA00000553"/>
    </source>
</evidence>
<keyword evidence="6" id="KW-0479">Metal-binding</keyword>
<evidence type="ECO:0000256" key="12">
    <source>
        <dbReference type="RuleBase" id="RU361274"/>
    </source>
</evidence>
<keyword evidence="8" id="KW-0862">Zinc</keyword>
<comment type="catalytic activity">
    <reaction evidence="11">
        <text>S-methyl-5'-thioadenosine + phosphate = 5-(methylsulfanyl)-alpha-D-ribose 1-phosphate + adenine</text>
        <dbReference type="Rhea" id="RHEA:11852"/>
        <dbReference type="ChEBI" id="CHEBI:16708"/>
        <dbReference type="ChEBI" id="CHEBI:17509"/>
        <dbReference type="ChEBI" id="CHEBI:43474"/>
        <dbReference type="ChEBI" id="CHEBI:58533"/>
        <dbReference type="EC" id="2.4.2.28"/>
    </reaction>
    <physiologicalReaction direction="left-to-right" evidence="11">
        <dbReference type="Rhea" id="RHEA:11853"/>
    </physiologicalReaction>
</comment>
<organism evidence="13 14">
    <name type="scientific">Fredinandcohnia salidurans</name>
    <dbReference type="NCBI Taxonomy" id="2595041"/>
    <lineage>
        <taxon>Bacteria</taxon>
        <taxon>Bacillati</taxon>
        <taxon>Bacillota</taxon>
        <taxon>Bacilli</taxon>
        <taxon>Bacillales</taxon>
        <taxon>Bacillaceae</taxon>
        <taxon>Fredinandcohnia</taxon>
    </lineage>
</organism>
<sequence length="273" mass="30596">MKLEPFTQKAEQVLNLSSWSHISDKLVAGFTTKNGGDSEGDFKSFNLGLHVNDEDNSVISNRKLLADILRFPPENWVCSEQTHKNSIAKVTKKDLGAGVFTYEDSIKDTDGLYTTEKNILLTLCYADCVPLYFFAPSKQIIGIAHAGWKGTVQDIAGEMIRAWGHEGVKPDGIQAVIGPAIGKCCYIVDDYVINFVKNLDKIESKPYEIVSDNQYRLDLKELNYQLMVRAGIPPENIQVSSYCTSCENQKFFSHRRDAGKTGRMMSFIGFKED</sequence>
<name>A0ABW4MN27_9BACI</name>
<comment type="function">
    <text evidence="3">Purine nucleoside enzyme that catalyzes the phosphorolysis of adenosine and inosine nucleosides, yielding D-ribose 1-phosphate and the respective free bases, adenine and hypoxanthine. Also catalyzes the phosphorolysis of S-methyl-5'-thioadenosine into adenine and S-methyl-5-thio-alpha-D-ribose 1-phosphate. Also has adenosine deaminase activity.</text>
</comment>
<dbReference type="RefSeq" id="WP_388035408.1">
    <property type="nucleotide sequence ID" value="NZ_JBHUEK010000007.1"/>
</dbReference>
<accession>A0ABW4MN27</accession>
<dbReference type="NCBIfam" id="TIGR00726">
    <property type="entry name" value="peptidoglycan editing factor PgeF"/>
    <property type="match status" value="1"/>
</dbReference>
<dbReference type="CDD" id="cd16833">
    <property type="entry name" value="YfiH"/>
    <property type="match status" value="1"/>
</dbReference>
<evidence type="ECO:0000256" key="4">
    <source>
        <dbReference type="ARBA" id="ARBA00007353"/>
    </source>
</evidence>
<dbReference type="InterPro" id="IPR003730">
    <property type="entry name" value="Cu_polyphenol_OxRdtase"/>
</dbReference>
<evidence type="ECO:0000256" key="8">
    <source>
        <dbReference type="ARBA" id="ARBA00022833"/>
    </source>
</evidence>
<evidence type="ECO:0000256" key="10">
    <source>
        <dbReference type="ARBA" id="ARBA00048968"/>
    </source>
</evidence>
<dbReference type="InterPro" id="IPR038371">
    <property type="entry name" value="Cu_polyphenol_OxRdtase_sf"/>
</dbReference>
<dbReference type="SUPFAM" id="SSF64438">
    <property type="entry name" value="CNF1/YfiH-like putative cysteine hydrolases"/>
    <property type="match status" value="1"/>
</dbReference>
<dbReference type="InterPro" id="IPR011324">
    <property type="entry name" value="Cytotoxic_necrot_fac-like_cat"/>
</dbReference>
<keyword evidence="7" id="KW-0378">Hydrolase</keyword>
<comment type="catalytic activity">
    <reaction evidence="10">
        <text>adenosine + phosphate = alpha-D-ribose 1-phosphate + adenine</text>
        <dbReference type="Rhea" id="RHEA:27642"/>
        <dbReference type="ChEBI" id="CHEBI:16335"/>
        <dbReference type="ChEBI" id="CHEBI:16708"/>
        <dbReference type="ChEBI" id="CHEBI:43474"/>
        <dbReference type="ChEBI" id="CHEBI:57720"/>
        <dbReference type="EC" id="2.4.2.1"/>
    </reaction>
    <physiologicalReaction direction="left-to-right" evidence="10">
        <dbReference type="Rhea" id="RHEA:27643"/>
    </physiologicalReaction>
</comment>